<dbReference type="InterPro" id="IPR011011">
    <property type="entry name" value="Znf_FYVE_PHD"/>
</dbReference>
<dbReference type="Gene3D" id="3.30.40.10">
    <property type="entry name" value="Zinc/RING finger domain, C3HC4 (zinc finger)"/>
    <property type="match status" value="1"/>
</dbReference>
<dbReference type="CDD" id="cd05121">
    <property type="entry name" value="ABC1_ADCK3-like"/>
    <property type="match status" value="1"/>
</dbReference>
<protein>
    <recommendedName>
        <fullName evidence="6">FYVE-type domain-containing protein</fullName>
    </recommendedName>
</protein>
<dbReference type="InterPro" id="IPR013083">
    <property type="entry name" value="Znf_RING/FYVE/PHD"/>
</dbReference>
<dbReference type="PROSITE" id="PS50178">
    <property type="entry name" value="ZF_FYVE"/>
    <property type="match status" value="1"/>
</dbReference>
<evidence type="ECO:0000256" key="2">
    <source>
        <dbReference type="ARBA" id="ARBA00022771"/>
    </source>
</evidence>
<dbReference type="SUPFAM" id="SSF57903">
    <property type="entry name" value="FYVE/PHD zinc finger"/>
    <property type="match status" value="1"/>
</dbReference>
<keyword evidence="1" id="KW-0479">Metal-binding</keyword>
<keyword evidence="5" id="KW-0175">Coiled coil</keyword>
<evidence type="ECO:0000313" key="7">
    <source>
        <dbReference type="EMBL" id="CAK9006838.1"/>
    </source>
</evidence>
<dbReference type="EMBL" id="CAXAMM010005324">
    <property type="protein sequence ID" value="CAK9006838.1"/>
    <property type="molecule type" value="Genomic_DNA"/>
</dbReference>
<sequence length="905" mass="99668">MSSTIAPLLHQGQPEGEDSDCTVVVRSAADCWALAHGQISPQQAFAQGHLSLRGSLSALMQVRPFLAEMRQKLPVPELPGVPWLPDSASNSCMACDAVFTMMRRRHHCRSCGQLFCDRCSPYRSGLDARQCDKCRATGLQSRSLREDVSASVRLLEQRLEEVEAAAAQREAEELLGTANAFLCLLAAASGLLLAAGGWRQTLAANAILVVVTRMCFFRQLRALWLCVLVLWKYMQSTWEAKRLCEEDAKRFLSARYRVLAFLGARGLRQLGGVWPKVGQYMSTQGDKWPDEVLAELRKLRDAMPAAPFHTTKRTIEEDLGKSVEELFQHFEEQPIASASIGQVHKATLRDGRLVAVKVQHRHAARQIPIDVAYMRLLARFAWVLTLGEVDLMPVVTEWLGAVLEELDFQNEAKNQIRGRTELLEANVDMVVPEVFLSLCGRRVLVMEFVEGHQVAAGDASLTPDERLEVMTSLVKAYAHGLFVSGHFNGDPHAGNLLVTRRHGKAKCVLLDWGLTKQLSDQRRLAACKLIVSVGMKDTNGIVEAFREMGMNFSANADPEPELLLAILRQISLIENKQESRRMQAKFGETTQKAMSHKMELHTKVDSYTGDFFFIFRVASLIKGLATVLDIKAQCLEIFISVSRGVLAGRRPQRQQSLAPSGQRIWRVAAEALQRGAVGIALNAPAKTFLWSKYSGPLTVGDILRGTKLICKAPPQATSRMLADLPALMKWLESAPAADGTAPAWWPSAEREAACAWLLKGGRQSPSSVMKDLFSEVRRPMFRACMSPIQISKPIMSVESAEVEAAQDSLVASLGADEMRAMHLTDVCLANHPALRDSERSFGQAASAASAAAAALHVKDELWDKATLSNQLSCAKRSRQGELAVVFLTCADADLALQLAELALET</sequence>
<evidence type="ECO:0000256" key="4">
    <source>
        <dbReference type="PROSITE-ProRule" id="PRU00091"/>
    </source>
</evidence>
<dbReference type="InterPro" id="IPR051130">
    <property type="entry name" value="Mito_struct-func_regulator"/>
</dbReference>
<feature type="coiled-coil region" evidence="5">
    <location>
        <begin position="145"/>
        <end position="172"/>
    </location>
</feature>
<dbReference type="InterPro" id="IPR000306">
    <property type="entry name" value="Znf_FYVE"/>
</dbReference>
<keyword evidence="8" id="KW-1185">Reference proteome</keyword>
<dbReference type="InterPro" id="IPR004147">
    <property type="entry name" value="ABC1_dom"/>
</dbReference>
<keyword evidence="2 4" id="KW-0863">Zinc-finger</keyword>
<evidence type="ECO:0000256" key="3">
    <source>
        <dbReference type="ARBA" id="ARBA00022833"/>
    </source>
</evidence>
<organism evidence="7 8">
    <name type="scientific">Durusdinium trenchii</name>
    <dbReference type="NCBI Taxonomy" id="1381693"/>
    <lineage>
        <taxon>Eukaryota</taxon>
        <taxon>Sar</taxon>
        <taxon>Alveolata</taxon>
        <taxon>Dinophyceae</taxon>
        <taxon>Suessiales</taxon>
        <taxon>Symbiodiniaceae</taxon>
        <taxon>Durusdinium</taxon>
    </lineage>
</organism>
<dbReference type="SMART" id="SM00064">
    <property type="entry name" value="FYVE"/>
    <property type="match status" value="1"/>
</dbReference>
<dbReference type="Gene3D" id="3.30.1050.10">
    <property type="entry name" value="SCP2 sterol-binding domain"/>
    <property type="match status" value="1"/>
</dbReference>
<dbReference type="InterPro" id="IPR036527">
    <property type="entry name" value="SCP2_sterol-bd_dom_sf"/>
</dbReference>
<gene>
    <name evidence="7" type="ORF">SCF082_LOCUS9196</name>
</gene>
<dbReference type="Pfam" id="PF01363">
    <property type="entry name" value="FYVE"/>
    <property type="match status" value="1"/>
</dbReference>
<evidence type="ECO:0000256" key="1">
    <source>
        <dbReference type="ARBA" id="ARBA00022723"/>
    </source>
</evidence>
<comment type="caution">
    <text evidence="7">The sequence shown here is derived from an EMBL/GenBank/DDBJ whole genome shotgun (WGS) entry which is preliminary data.</text>
</comment>
<name>A0ABP0IXP5_9DINO</name>
<dbReference type="SUPFAM" id="SSF55718">
    <property type="entry name" value="SCP-like"/>
    <property type="match status" value="1"/>
</dbReference>
<feature type="domain" description="FYVE-type" evidence="6">
    <location>
        <begin position="86"/>
        <end position="134"/>
    </location>
</feature>
<accession>A0ABP0IXP5</accession>
<reference evidence="7 8" key="1">
    <citation type="submission" date="2024-02" db="EMBL/GenBank/DDBJ databases">
        <authorList>
            <person name="Chen Y."/>
            <person name="Shah S."/>
            <person name="Dougan E. K."/>
            <person name="Thang M."/>
            <person name="Chan C."/>
        </authorList>
    </citation>
    <scope>NUCLEOTIDE SEQUENCE [LARGE SCALE GENOMIC DNA]</scope>
</reference>
<evidence type="ECO:0000313" key="8">
    <source>
        <dbReference type="Proteomes" id="UP001642464"/>
    </source>
</evidence>
<dbReference type="InterPro" id="IPR011009">
    <property type="entry name" value="Kinase-like_dom_sf"/>
</dbReference>
<evidence type="ECO:0000259" key="6">
    <source>
        <dbReference type="PROSITE" id="PS50178"/>
    </source>
</evidence>
<dbReference type="Pfam" id="PF03109">
    <property type="entry name" value="ABC1"/>
    <property type="match status" value="1"/>
</dbReference>
<dbReference type="Pfam" id="PF02036">
    <property type="entry name" value="SCP2"/>
    <property type="match status" value="1"/>
</dbReference>
<dbReference type="PANTHER" id="PTHR43173">
    <property type="entry name" value="ABC1 FAMILY PROTEIN"/>
    <property type="match status" value="1"/>
</dbReference>
<dbReference type="InterPro" id="IPR003033">
    <property type="entry name" value="SCP2_sterol-bd_dom"/>
</dbReference>
<dbReference type="SUPFAM" id="SSF56112">
    <property type="entry name" value="Protein kinase-like (PK-like)"/>
    <property type="match status" value="1"/>
</dbReference>
<dbReference type="InterPro" id="IPR017455">
    <property type="entry name" value="Znf_FYVE-rel"/>
</dbReference>
<dbReference type="Proteomes" id="UP001642464">
    <property type="component" value="Unassembled WGS sequence"/>
</dbReference>
<evidence type="ECO:0000256" key="5">
    <source>
        <dbReference type="SAM" id="Coils"/>
    </source>
</evidence>
<dbReference type="PANTHER" id="PTHR43173:SF3">
    <property type="entry name" value="ABC1 FAMILY PROTEIN"/>
    <property type="match status" value="1"/>
</dbReference>
<keyword evidence="3" id="KW-0862">Zinc</keyword>
<proteinExistence type="predicted"/>